<dbReference type="GO" id="GO:0000724">
    <property type="term" value="P:double-strand break repair via homologous recombination"/>
    <property type="evidence" value="ECO:0007669"/>
    <property type="project" value="TreeGrafter"/>
</dbReference>
<dbReference type="InterPro" id="IPR014001">
    <property type="entry name" value="Helicase_ATP-bd"/>
</dbReference>
<keyword evidence="3" id="KW-0413">Isomerase</keyword>
<evidence type="ECO:0000256" key="3">
    <source>
        <dbReference type="ARBA" id="ARBA00023235"/>
    </source>
</evidence>
<keyword evidence="8" id="KW-1185">Reference proteome</keyword>
<feature type="non-terminal residue" evidence="7">
    <location>
        <position position="131"/>
    </location>
</feature>
<comment type="catalytic activity">
    <reaction evidence="4">
        <text>Couples ATP hydrolysis with the unwinding of duplex DNA by translocating in the 3'-5' direction.</text>
        <dbReference type="EC" id="5.6.2.4"/>
    </reaction>
</comment>
<gene>
    <name evidence="7" type="ORF">RhiirA4_285995</name>
</gene>
<dbReference type="Proteomes" id="UP000234323">
    <property type="component" value="Unassembled WGS sequence"/>
</dbReference>
<dbReference type="VEuPathDB" id="FungiDB:RhiirFUN_025707"/>
<dbReference type="Gene3D" id="3.40.50.300">
    <property type="entry name" value="P-loop containing nucleotide triphosphate hydrolases"/>
    <property type="match status" value="1"/>
</dbReference>
<evidence type="ECO:0000256" key="4">
    <source>
        <dbReference type="ARBA" id="ARBA00034617"/>
    </source>
</evidence>
<feature type="domain" description="Helicase ATP-binding" evidence="6">
    <location>
        <begin position="9"/>
        <end position="131"/>
    </location>
</feature>
<dbReference type="InterPro" id="IPR027417">
    <property type="entry name" value="P-loop_NTPase"/>
</dbReference>
<comment type="similarity">
    <text evidence="1">Belongs to the helicase family. RecQ subfamily.</text>
</comment>
<comment type="caution">
    <text evidence="7">The sequence shown here is derived from an EMBL/GenBank/DDBJ whole genome shotgun (WGS) entry which is preliminary data.</text>
</comment>
<evidence type="ECO:0000259" key="6">
    <source>
        <dbReference type="PROSITE" id="PS51192"/>
    </source>
</evidence>
<dbReference type="InterPro" id="IPR011545">
    <property type="entry name" value="DEAD/DEAH_box_helicase_dom"/>
</dbReference>
<dbReference type="PANTHER" id="PTHR13710">
    <property type="entry name" value="DNA HELICASE RECQ FAMILY MEMBER"/>
    <property type="match status" value="1"/>
</dbReference>
<dbReference type="GO" id="GO:0005524">
    <property type="term" value="F:ATP binding"/>
    <property type="evidence" value="ECO:0007669"/>
    <property type="project" value="InterPro"/>
</dbReference>
<dbReference type="GO" id="GO:0043138">
    <property type="term" value="F:3'-5' DNA helicase activity"/>
    <property type="evidence" value="ECO:0007669"/>
    <property type="project" value="UniProtKB-EC"/>
</dbReference>
<proteinExistence type="inferred from homology"/>
<dbReference type="Pfam" id="PF00270">
    <property type="entry name" value="DEAD"/>
    <property type="match status" value="1"/>
</dbReference>
<accession>A0A2I1HFQ0</accession>
<dbReference type="EC" id="5.6.2.4" evidence="5"/>
<keyword evidence="2" id="KW-0238">DNA-binding</keyword>
<dbReference type="EMBL" id="LLXI01002661">
    <property type="protein sequence ID" value="PKY57711.1"/>
    <property type="molecule type" value="Genomic_DNA"/>
</dbReference>
<dbReference type="GO" id="GO:0016787">
    <property type="term" value="F:hydrolase activity"/>
    <property type="evidence" value="ECO:0007669"/>
    <property type="project" value="UniProtKB-KW"/>
</dbReference>
<dbReference type="SUPFAM" id="SSF52540">
    <property type="entry name" value="P-loop containing nucleoside triphosphate hydrolases"/>
    <property type="match status" value="1"/>
</dbReference>
<evidence type="ECO:0000313" key="7">
    <source>
        <dbReference type="EMBL" id="PKY57711.1"/>
    </source>
</evidence>
<protein>
    <recommendedName>
        <fullName evidence="5">DNA 3'-5' helicase</fullName>
        <ecNumber evidence="5">5.6.2.4</ecNumber>
    </recommendedName>
</protein>
<evidence type="ECO:0000256" key="1">
    <source>
        <dbReference type="ARBA" id="ARBA00005446"/>
    </source>
</evidence>
<dbReference type="GO" id="GO:0005694">
    <property type="term" value="C:chromosome"/>
    <property type="evidence" value="ECO:0007669"/>
    <property type="project" value="TreeGrafter"/>
</dbReference>
<dbReference type="PROSITE" id="PS51192">
    <property type="entry name" value="HELICASE_ATP_BIND_1"/>
    <property type="match status" value="1"/>
</dbReference>
<dbReference type="VEuPathDB" id="FungiDB:RhiirA1_477130"/>
<organism evidence="7 8">
    <name type="scientific">Rhizophagus irregularis</name>
    <dbReference type="NCBI Taxonomy" id="588596"/>
    <lineage>
        <taxon>Eukaryota</taxon>
        <taxon>Fungi</taxon>
        <taxon>Fungi incertae sedis</taxon>
        <taxon>Mucoromycota</taxon>
        <taxon>Glomeromycotina</taxon>
        <taxon>Glomeromycetes</taxon>
        <taxon>Glomerales</taxon>
        <taxon>Glomeraceae</taxon>
        <taxon>Rhizophagus</taxon>
    </lineage>
</organism>
<dbReference type="GO" id="GO:0003677">
    <property type="term" value="F:DNA binding"/>
    <property type="evidence" value="ECO:0007669"/>
    <property type="project" value="UniProtKB-KW"/>
</dbReference>
<dbReference type="GO" id="GO:0009378">
    <property type="term" value="F:four-way junction helicase activity"/>
    <property type="evidence" value="ECO:0007669"/>
    <property type="project" value="TreeGrafter"/>
</dbReference>
<feature type="non-terminal residue" evidence="7">
    <location>
        <position position="1"/>
    </location>
</feature>
<evidence type="ECO:0000256" key="2">
    <source>
        <dbReference type="ARBA" id="ARBA00023125"/>
    </source>
</evidence>
<sequence>YRELQCESIESFLSGQNTLTILRTGGGKSLIYAAASILSQALTVVFTPQKSLMDDQVREMVKFGIPAAMLYASSEQSPQVQEKIVSEIASGLIRILFITPEKYVKNLKFRNMLQNISTTRGLQFVIDEAHC</sequence>
<evidence type="ECO:0000256" key="5">
    <source>
        <dbReference type="ARBA" id="ARBA00034808"/>
    </source>
</evidence>
<dbReference type="PANTHER" id="PTHR13710:SF105">
    <property type="entry name" value="ATP-DEPENDENT DNA HELICASE Q1"/>
    <property type="match status" value="1"/>
</dbReference>
<dbReference type="AlphaFoldDB" id="A0A2I1HFQ0"/>
<name>A0A2I1HFQ0_9GLOM</name>
<reference evidence="7 8" key="1">
    <citation type="submission" date="2015-10" db="EMBL/GenBank/DDBJ databases">
        <title>Genome analyses suggest a sexual origin of heterokaryosis in a supposedly ancient asexual fungus.</title>
        <authorList>
            <person name="Ropars J."/>
            <person name="Sedzielewska K."/>
            <person name="Noel J."/>
            <person name="Charron P."/>
            <person name="Farinelli L."/>
            <person name="Marton T."/>
            <person name="Kruger M."/>
            <person name="Pelin A."/>
            <person name="Brachmann A."/>
            <person name="Corradi N."/>
        </authorList>
    </citation>
    <scope>NUCLEOTIDE SEQUENCE [LARGE SCALE GENOMIC DNA]</scope>
    <source>
        <strain evidence="7 8">A4</strain>
    </source>
</reference>
<keyword evidence="7" id="KW-0378">Hydrolase</keyword>
<evidence type="ECO:0000313" key="8">
    <source>
        <dbReference type="Proteomes" id="UP000234323"/>
    </source>
</evidence>
<dbReference type="GO" id="GO:0005737">
    <property type="term" value="C:cytoplasm"/>
    <property type="evidence" value="ECO:0007669"/>
    <property type="project" value="TreeGrafter"/>
</dbReference>